<keyword evidence="2 4" id="KW-0238">DNA-binding</keyword>
<dbReference type="EMBL" id="JAMTCG010000006">
    <property type="protein sequence ID" value="MCP2162289.1"/>
    <property type="molecule type" value="Genomic_DNA"/>
</dbReference>
<name>A0ABT1H4X2_9NOCA</name>
<sequence length="221" mass="23434">MSGDGAASRSERRKQQTRQALIRAAQQFLAEGRTAVSVLDITTVADVGTGSFYNHFATKEELFDTAVMAVVDVHGAMMDGLTADIDDPAVAFTQSFRLTGRLHRQFPELSRVIVNRGLGMLTADEGLLPRARRDVGAAVEAGRFVVTDLDLALTVVSGATLALAKLLLDEPDRDDAEATDTVTGHVLRALGVPEKNVAALIALPLPTATVQVTGLEIGQNA</sequence>
<feature type="DNA-binding region" description="H-T-H motif" evidence="4">
    <location>
        <begin position="37"/>
        <end position="56"/>
    </location>
</feature>
<protein>
    <submittedName>
        <fullName evidence="6">Transcriptional regulator, TetR family</fullName>
    </submittedName>
</protein>
<keyword evidence="3" id="KW-0804">Transcription</keyword>
<dbReference type="Proteomes" id="UP001205740">
    <property type="component" value="Unassembled WGS sequence"/>
</dbReference>
<dbReference type="PROSITE" id="PS50977">
    <property type="entry name" value="HTH_TETR_2"/>
    <property type="match status" value="1"/>
</dbReference>
<dbReference type="Gene3D" id="1.10.357.10">
    <property type="entry name" value="Tetracycline Repressor, domain 2"/>
    <property type="match status" value="1"/>
</dbReference>
<dbReference type="Pfam" id="PF21306">
    <property type="entry name" value="TetR_C_40"/>
    <property type="match status" value="1"/>
</dbReference>
<dbReference type="InterPro" id="IPR049513">
    <property type="entry name" value="TetR_C_40"/>
</dbReference>
<evidence type="ECO:0000313" key="7">
    <source>
        <dbReference type="Proteomes" id="UP001205740"/>
    </source>
</evidence>
<evidence type="ECO:0000259" key="5">
    <source>
        <dbReference type="PROSITE" id="PS50977"/>
    </source>
</evidence>
<organism evidence="6 7">
    <name type="scientific">Williamsia serinedens</name>
    <dbReference type="NCBI Taxonomy" id="391736"/>
    <lineage>
        <taxon>Bacteria</taxon>
        <taxon>Bacillati</taxon>
        <taxon>Actinomycetota</taxon>
        <taxon>Actinomycetes</taxon>
        <taxon>Mycobacteriales</taxon>
        <taxon>Nocardiaceae</taxon>
        <taxon>Williamsia</taxon>
    </lineage>
</organism>
<evidence type="ECO:0000256" key="1">
    <source>
        <dbReference type="ARBA" id="ARBA00023015"/>
    </source>
</evidence>
<evidence type="ECO:0000256" key="3">
    <source>
        <dbReference type="ARBA" id="ARBA00023163"/>
    </source>
</evidence>
<feature type="domain" description="HTH tetR-type" evidence="5">
    <location>
        <begin position="15"/>
        <end position="74"/>
    </location>
</feature>
<proteinExistence type="predicted"/>
<evidence type="ECO:0000256" key="2">
    <source>
        <dbReference type="ARBA" id="ARBA00023125"/>
    </source>
</evidence>
<dbReference type="InterPro" id="IPR009057">
    <property type="entry name" value="Homeodomain-like_sf"/>
</dbReference>
<dbReference type="PANTHER" id="PTHR47506:SF1">
    <property type="entry name" value="HTH-TYPE TRANSCRIPTIONAL REGULATOR YJDC"/>
    <property type="match status" value="1"/>
</dbReference>
<evidence type="ECO:0000256" key="4">
    <source>
        <dbReference type="PROSITE-ProRule" id="PRU00335"/>
    </source>
</evidence>
<comment type="caution">
    <text evidence="6">The sequence shown here is derived from an EMBL/GenBank/DDBJ whole genome shotgun (WGS) entry which is preliminary data.</text>
</comment>
<dbReference type="Pfam" id="PF00440">
    <property type="entry name" value="TetR_N"/>
    <property type="match status" value="1"/>
</dbReference>
<keyword evidence="1" id="KW-0805">Transcription regulation</keyword>
<accession>A0ABT1H4X2</accession>
<dbReference type="RefSeq" id="WP_253655846.1">
    <property type="nucleotide sequence ID" value="NZ_BAAAOE010000005.1"/>
</dbReference>
<dbReference type="PANTHER" id="PTHR47506">
    <property type="entry name" value="TRANSCRIPTIONAL REGULATORY PROTEIN"/>
    <property type="match status" value="1"/>
</dbReference>
<reference evidence="6 7" key="1">
    <citation type="submission" date="2022-06" db="EMBL/GenBank/DDBJ databases">
        <title>Genomic Encyclopedia of Archaeal and Bacterial Type Strains, Phase II (KMG-II): from individual species to whole genera.</title>
        <authorList>
            <person name="Goeker M."/>
        </authorList>
    </citation>
    <scope>NUCLEOTIDE SEQUENCE [LARGE SCALE GENOMIC DNA]</scope>
    <source>
        <strain evidence="6 7">DSM 45037</strain>
    </source>
</reference>
<gene>
    <name evidence="6" type="ORF">LX12_003493</name>
</gene>
<dbReference type="InterPro" id="IPR001647">
    <property type="entry name" value="HTH_TetR"/>
</dbReference>
<keyword evidence="7" id="KW-1185">Reference proteome</keyword>
<dbReference type="SUPFAM" id="SSF46689">
    <property type="entry name" value="Homeodomain-like"/>
    <property type="match status" value="1"/>
</dbReference>
<evidence type="ECO:0000313" key="6">
    <source>
        <dbReference type="EMBL" id="MCP2162289.1"/>
    </source>
</evidence>